<keyword evidence="6" id="KW-0482">Metalloprotease</keyword>
<dbReference type="Pfam" id="PF01551">
    <property type="entry name" value="Peptidase_M23"/>
    <property type="match status" value="1"/>
</dbReference>
<keyword evidence="3" id="KW-0479">Metal-binding</keyword>
<evidence type="ECO:0000313" key="8">
    <source>
        <dbReference type="EMBL" id="RXR29069.1"/>
    </source>
</evidence>
<evidence type="ECO:0000256" key="6">
    <source>
        <dbReference type="ARBA" id="ARBA00023049"/>
    </source>
</evidence>
<dbReference type="GO" id="GO:0006508">
    <property type="term" value="P:proteolysis"/>
    <property type="evidence" value="ECO:0007669"/>
    <property type="project" value="UniProtKB-KW"/>
</dbReference>
<dbReference type="PANTHER" id="PTHR21666">
    <property type="entry name" value="PEPTIDASE-RELATED"/>
    <property type="match status" value="1"/>
</dbReference>
<keyword evidence="2" id="KW-0645">Protease</keyword>
<feature type="domain" description="M23ase beta-sheet core" evidence="7">
    <location>
        <begin position="361"/>
        <end position="456"/>
    </location>
</feature>
<dbReference type="Gene3D" id="3.10.450.350">
    <property type="match status" value="1"/>
</dbReference>
<dbReference type="EMBL" id="SBKP01000006">
    <property type="protein sequence ID" value="RXR29069.1"/>
    <property type="molecule type" value="Genomic_DNA"/>
</dbReference>
<dbReference type="AlphaFoldDB" id="A0A4Q1KIV5"/>
<name>A0A4Q1KIV5_9SPHN</name>
<accession>A0A4Q1KIV5</accession>
<evidence type="ECO:0000256" key="1">
    <source>
        <dbReference type="ARBA" id="ARBA00001947"/>
    </source>
</evidence>
<evidence type="ECO:0000256" key="2">
    <source>
        <dbReference type="ARBA" id="ARBA00022670"/>
    </source>
</evidence>
<dbReference type="InterPro" id="IPR050570">
    <property type="entry name" value="Cell_wall_metabolism_enzyme"/>
</dbReference>
<gene>
    <name evidence="8" type="ORF">EQG66_07920</name>
</gene>
<dbReference type="PANTHER" id="PTHR21666:SF288">
    <property type="entry name" value="CELL DIVISION PROTEIN YTFB"/>
    <property type="match status" value="1"/>
</dbReference>
<dbReference type="GO" id="GO:0046872">
    <property type="term" value="F:metal ion binding"/>
    <property type="evidence" value="ECO:0007669"/>
    <property type="project" value="UniProtKB-KW"/>
</dbReference>
<keyword evidence="5" id="KW-0862">Zinc</keyword>
<evidence type="ECO:0000256" key="3">
    <source>
        <dbReference type="ARBA" id="ARBA00022723"/>
    </source>
</evidence>
<evidence type="ECO:0000256" key="4">
    <source>
        <dbReference type="ARBA" id="ARBA00022801"/>
    </source>
</evidence>
<evidence type="ECO:0000259" key="7">
    <source>
        <dbReference type="Pfam" id="PF01551"/>
    </source>
</evidence>
<protein>
    <submittedName>
        <fullName evidence="8">M23 family metallopeptidase</fullName>
    </submittedName>
</protein>
<dbReference type="InterPro" id="IPR011055">
    <property type="entry name" value="Dup_hybrid_motif"/>
</dbReference>
<organism evidence="8 9">
    <name type="scientific">Sphingobium fluviale</name>
    <dbReference type="NCBI Taxonomy" id="2506423"/>
    <lineage>
        <taxon>Bacteria</taxon>
        <taxon>Pseudomonadati</taxon>
        <taxon>Pseudomonadota</taxon>
        <taxon>Alphaproteobacteria</taxon>
        <taxon>Sphingomonadales</taxon>
        <taxon>Sphingomonadaceae</taxon>
        <taxon>Sphingobium</taxon>
    </lineage>
</organism>
<dbReference type="InterPro" id="IPR016047">
    <property type="entry name" value="M23ase_b-sheet_dom"/>
</dbReference>
<dbReference type="OrthoDB" id="9815245at2"/>
<proteinExistence type="predicted"/>
<dbReference type="FunFam" id="2.70.70.10:FF:000006">
    <property type="entry name" value="M23 family peptidase"/>
    <property type="match status" value="1"/>
</dbReference>
<dbReference type="Gene3D" id="2.70.70.10">
    <property type="entry name" value="Glucose Permease (Domain IIA)"/>
    <property type="match status" value="1"/>
</dbReference>
<comment type="cofactor">
    <cofactor evidence="1">
        <name>Zn(2+)</name>
        <dbReference type="ChEBI" id="CHEBI:29105"/>
    </cofactor>
</comment>
<comment type="caution">
    <text evidence="8">The sequence shown here is derived from an EMBL/GenBank/DDBJ whole genome shotgun (WGS) entry which is preliminary data.</text>
</comment>
<evidence type="ECO:0000313" key="9">
    <source>
        <dbReference type="Proteomes" id="UP000290958"/>
    </source>
</evidence>
<reference evidence="9" key="1">
    <citation type="submission" date="2019-01" db="EMBL/GenBank/DDBJ databases">
        <title>Cytophagaceae bacterium strain CAR-16.</title>
        <authorList>
            <person name="Chen W.-M."/>
        </authorList>
    </citation>
    <scope>NUCLEOTIDE SEQUENCE [LARGE SCALE GENOMIC DNA]</scope>
    <source>
        <strain evidence="9">CHR27</strain>
    </source>
</reference>
<dbReference type="SUPFAM" id="SSF51261">
    <property type="entry name" value="Duplicated hybrid motif"/>
    <property type="match status" value="1"/>
</dbReference>
<evidence type="ECO:0000256" key="5">
    <source>
        <dbReference type="ARBA" id="ARBA00022833"/>
    </source>
</evidence>
<keyword evidence="9" id="KW-1185">Reference proteome</keyword>
<dbReference type="Proteomes" id="UP000290958">
    <property type="component" value="Unassembled WGS sequence"/>
</dbReference>
<sequence length="510" mass="54330">MAAAALTLPATGAIRSFGRAVPAPARPQHWRESLKYWAEEVDLVPDLGRDVGSLTWWRGLATCAALCFVTIKLAPDLAPLPGLAEAPMTAARYDEIRSQMITPLAYGSNSGRHMGPTELVSPLASTPERPMIQLFSSVGESGGLSRALARAGVSSADGREVMRTLGGEISPGSIDPGTRLDITLGRRPHPKAARPLDALSFRARLDLAVDLKRENGALTLHRTPIAVDDTPLRIRGVVSDSLYQAARAAGATPATAQAYLRVIAQQISLERIGAGDRFDIIIAHRRAADGMAEPGALLYGGLTTASGKKLDMLKWTHEGREQWFEASGVGKKRDGLAKPVEARRISSGFGMRFHPILGYSRMHQGVDFAAPTGTPIYAVTDGVVSYAGRHGGHGNFVKLAHSGGIGTGYAHMHSIAVYAGQRVRRGQVIGTVGSTGISTGPHLHYEVYKNGQTVNPLSVKFQQQSLLAGRELKAFRARLDTLKSQARGSGVAVVPADTVKAAEDRKVASR</sequence>
<dbReference type="GO" id="GO:0004222">
    <property type="term" value="F:metalloendopeptidase activity"/>
    <property type="evidence" value="ECO:0007669"/>
    <property type="project" value="TreeGrafter"/>
</dbReference>
<dbReference type="CDD" id="cd12797">
    <property type="entry name" value="M23_peptidase"/>
    <property type="match status" value="1"/>
</dbReference>
<keyword evidence="4" id="KW-0378">Hydrolase</keyword>